<sequence length="130" mass="14590">MKLKGESHIHFVKIDDTIKFIELRDKPILPMLRLLHQYPMFLPHMTCDKGAIKHIFSGSNVMAPGLTSEGGNLAPYCQIGDPVAIMAEGMKHAMAIGFMLQSSDEIKEKGKGMAIENIQFLNDSLWKDIY</sequence>
<dbReference type="SUPFAM" id="SSF88697">
    <property type="entry name" value="PUA domain-like"/>
    <property type="match status" value="1"/>
</dbReference>
<dbReference type="EMBL" id="HBIA01005483">
    <property type="protein sequence ID" value="CAE0231099.1"/>
    <property type="molecule type" value="Transcribed_RNA"/>
</dbReference>
<proteinExistence type="predicted"/>
<evidence type="ECO:0000313" key="3">
    <source>
        <dbReference type="EMBL" id="CAE0231099.1"/>
    </source>
</evidence>
<organism evidence="3">
    <name type="scientific">Strombidium rassoulzadegani</name>
    <dbReference type="NCBI Taxonomy" id="1082188"/>
    <lineage>
        <taxon>Eukaryota</taxon>
        <taxon>Sar</taxon>
        <taxon>Alveolata</taxon>
        <taxon>Ciliophora</taxon>
        <taxon>Intramacronucleata</taxon>
        <taxon>Spirotrichea</taxon>
        <taxon>Oligotrichia</taxon>
        <taxon>Strombidiidae</taxon>
        <taxon>Strombidium</taxon>
    </lineage>
</organism>
<dbReference type="Gene3D" id="3.10.400.20">
    <property type="match status" value="1"/>
</dbReference>
<dbReference type="SMART" id="SM00359">
    <property type="entry name" value="PUA"/>
    <property type="match status" value="1"/>
</dbReference>
<accession>A0A7S3CKV9</accession>
<gene>
    <name evidence="2" type="ORF">SRAS04492_LOCUS2893</name>
    <name evidence="3" type="ORF">SRAS04492_LOCUS2894</name>
</gene>
<dbReference type="InterPro" id="IPR004521">
    <property type="entry name" value="Uncharacterised_CHP00451"/>
</dbReference>
<dbReference type="GO" id="GO:0001731">
    <property type="term" value="P:formation of translation preinitiation complex"/>
    <property type="evidence" value="ECO:0007669"/>
    <property type="project" value="TreeGrafter"/>
</dbReference>
<dbReference type="PROSITE" id="PS50890">
    <property type="entry name" value="PUA"/>
    <property type="match status" value="1"/>
</dbReference>
<dbReference type="AlphaFoldDB" id="A0A7S3CKV9"/>
<feature type="domain" description="PUA" evidence="1">
    <location>
        <begin position="43"/>
        <end position="122"/>
    </location>
</feature>
<dbReference type="GO" id="GO:0003723">
    <property type="term" value="F:RNA binding"/>
    <property type="evidence" value="ECO:0007669"/>
    <property type="project" value="InterPro"/>
</dbReference>
<dbReference type="CDD" id="cd21155">
    <property type="entry name" value="PUA_MCTS-1-like"/>
    <property type="match status" value="1"/>
</dbReference>
<reference evidence="3" key="1">
    <citation type="submission" date="2021-01" db="EMBL/GenBank/DDBJ databases">
        <authorList>
            <person name="Corre E."/>
            <person name="Pelletier E."/>
            <person name="Niang G."/>
            <person name="Scheremetjew M."/>
            <person name="Finn R."/>
            <person name="Kale V."/>
            <person name="Holt S."/>
            <person name="Cochrane G."/>
            <person name="Meng A."/>
            <person name="Brown T."/>
            <person name="Cohen L."/>
        </authorList>
    </citation>
    <scope>NUCLEOTIDE SEQUENCE</scope>
    <source>
        <strain evidence="3">Ras09</strain>
    </source>
</reference>
<dbReference type="InterPro" id="IPR002478">
    <property type="entry name" value="PUA"/>
</dbReference>
<dbReference type="PANTHER" id="PTHR22798">
    <property type="entry name" value="MCT-1 PROTEIN"/>
    <property type="match status" value="1"/>
</dbReference>
<dbReference type="InterPro" id="IPR016437">
    <property type="entry name" value="MCT-1/Tma20"/>
</dbReference>
<dbReference type="NCBIfam" id="TIGR00451">
    <property type="entry name" value="unchar_dom_2"/>
    <property type="match status" value="1"/>
</dbReference>
<dbReference type="PIRSF" id="PIRSF005067">
    <property type="entry name" value="Tma_RNA-bind_prd"/>
    <property type="match status" value="1"/>
</dbReference>
<evidence type="ECO:0000313" key="2">
    <source>
        <dbReference type="EMBL" id="CAE0231098.1"/>
    </source>
</evidence>
<dbReference type="Pfam" id="PF01472">
    <property type="entry name" value="PUA"/>
    <property type="match status" value="1"/>
</dbReference>
<protein>
    <recommendedName>
        <fullName evidence="1">PUA domain-containing protein</fullName>
    </recommendedName>
</protein>
<evidence type="ECO:0000259" key="1">
    <source>
        <dbReference type="SMART" id="SM00359"/>
    </source>
</evidence>
<dbReference type="EMBL" id="HBIA01005482">
    <property type="protein sequence ID" value="CAE0231098.1"/>
    <property type="molecule type" value="Transcribed_RNA"/>
</dbReference>
<dbReference type="InterPro" id="IPR015947">
    <property type="entry name" value="PUA-like_sf"/>
</dbReference>
<dbReference type="PANTHER" id="PTHR22798:SF0">
    <property type="entry name" value="MALIGNANT T-CELL-AMPLIFIED SEQUENCE 1"/>
    <property type="match status" value="1"/>
</dbReference>
<name>A0A7S3CKV9_9SPIT</name>